<keyword evidence="4 6" id="KW-1133">Transmembrane helix</keyword>
<comment type="subcellular location">
    <subcellularLocation>
        <location evidence="1">Membrane</location>
        <topology evidence="1">Multi-pass membrane protein</topology>
    </subcellularLocation>
</comment>
<dbReference type="STRING" id="6832.A0A553PDU3"/>
<dbReference type="OrthoDB" id="8907274at2759"/>
<keyword evidence="3 6" id="KW-0812">Transmembrane</keyword>
<organism evidence="9 10">
    <name type="scientific">Tigriopus californicus</name>
    <name type="common">Marine copepod</name>
    <dbReference type="NCBI Taxonomy" id="6832"/>
    <lineage>
        <taxon>Eukaryota</taxon>
        <taxon>Metazoa</taxon>
        <taxon>Ecdysozoa</taxon>
        <taxon>Arthropoda</taxon>
        <taxon>Crustacea</taxon>
        <taxon>Multicrustacea</taxon>
        <taxon>Hexanauplia</taxon>
        <taxon>Copepoda</taxon>
        <taxon>Harpacticoida</taxon>
        <taxon>Harpacticidae</taxon>
        <taxon>Tigriopus</taxon>
    </lineage>
</organism>
<dbReference type="Proteomes" id="UP000318571">
    <property type="component" value="Chromosome 2"/>
</dbReference>
<dbReference type="AlphaFoldDB" id="A0A553PDU3"/>
<evidence type="ECO:0000256" key="5">
    <source>
        <dbReference type="ARBA" id="ARBA00023136"/>
    </source>
</evidence>
<sequence length="272" mass="31339">MAMTMGPYSLPILMTILSCLMAWIPPRSIGFYCNDPNVSHKYTTDTFPSSLLVFHMLIPILFIFQYCELGLLQAADPNRSNDDNSKLSWSRAWSLYGRYWVFTGVAFLTNETLKTFCPEARPHFLETCNPDWTKLDCTENANHYVTFDISWCQDQNTARNGAPKAIYDGMKSFPSGHAQMSCYASIFAILYLLERYPKNRRKLWRHFAVVVLIVAAFLASVTRITDRRHHWWDVAFGSSLGLIEGYISFFYMRKHILEFDAPMSEKAATIKS</sequence>
<feature type="transmembrane region" description="Helical" evidence="6">
    <location>
        <begin position="203"/>
        <end position="222"/>
    </location>
</feature>
<dbReference type="GO" id="GO:0005886">
    <property type="term" value="C:plasma membrane"/>
    <property type="evidence" value="ECO:0007669"/>
    <property type="project" value="TreeGrafter"/>
</dbReference>
<evidence type="ECO:0000256" key="7">
    <source>
        <dbReference type="SAM" id="SignalP"/>
    </source>
</evidence>
<dbReference type="OMA" id="KIMSICK"/>
<evidence type="ECO:0000313" key="10">
    <source>
        <dbReference type="Proteomes" id="UP000318571"/>
    </source>
</evidence>
<dbReference type="GO" id="GO:0008195">
    <property type="term" value="F:phosphatidate phosphatase activity"/>
    <property type="evidence" value="ECO:0007669"/>
    <property type="project" value="TreeGrafter"/>
</dbReference>
<dbReference type="InterPro" id="IPR036938">
    <property type="entry name" value="PAP2/HPO_sf"/>
</dbReference>
<name>A0A553PDU3_TIGCA</name>
<evidence type="ECO:0000313" key="9">
    <source>
        <dbReference type="EMBL" id="TRY75849.1"/>
    </source>
</evidence>
<feature type="signal peptide" evidence="7">
    <location>
        <begin position="1"/>
        <end position="22"/>
    </location>
</feature>
<feature type="transmembrane region" description="Helical" evidence="6">
    <location>
        <begin position="46"/>
        <end position="64"/>
    </location>
</feature>
<dbReference type="GO" id="GO:0007165">
    <property type="term" value="P:signal transduction"/>
    <property type="evidence" value="ECO:0007669"/>
    <property type="project" value="TreeGrafter"/>
</dbReference>
<feature type="chain" id="PRO_5022070199" description="Phosphatidic acid phosphatase type 2/haloperoxidase domain-containing protein" evidence="7">
    <location>
        <begin position="23"/>
        <end position="272"/>
    </location>
</feature>
<protein>
    <recommendedName>
        <fullName evidence="8">Phosphatidic acid phosphatase type 2/haloperoxidase domain-containing protein</fullName>
    </recommendedName>
</protein>
<dbReference type="Gene3D" id="1.20.144.10">
    <property type="entry name" value="Phosphatidic acid phosphatase type 2/haloperoxidase"/>
    <property type="match status" value="1"/>
</dbReference>
<evidence type="ECO:0000256" key="4">
    <source>
        <dbReference type="ARBA" id="ARBA00022989"/>
    </source>
</evidence>
<keyword evidence="10" id="KW-1185">Reference proteome</keyword>
<evidence type="ECO:0000256" key="2">
    <source>
        <dbReference type="ARBA" id="ARBA00008816"/>
    </source>
</evidence>
<dbReference type="Pfam" id="PF01569">
    <property type="entry name" value="PAP2"/>
    <property type="match status" value="1"/>
</dbReference>
<proteinExistence type="inferred from homology"/>
<dbReference type="PANTHER" id="PTHR10165">
    <property type="entry name" value="LIPID PHOSPHATE PHOSPHATASE"/>
    <property type="match status" value="1"/>
</dbReference>
<dbReference type="GO" id="GO:0046839">
    <property type="term" value="P:phospholipid dephosphorylation"/>
    <property type="evidence" value="ECO:0007669"/>
    <property type="project" value="TreeGrafter"/>
</dbReference>
<comment type="similarity">
    <text evidence="2">Belongs to the PA-phosphatase related phosphoesterase family.</text>
</comment>
<feature type="domain" description="Phosphatidic acid phosphatase type 2/haloperoxidase" evidence="8">
    <location>
        <begin position="95"/>
        <end position="249"/>
    </location>
</feature>
<evidence type="ECO:0000256" key="6">
    <source>
        <dbReference type="SAM" id="Phobius"/>
    </source>
</evidence>
<dbReference type="SUPFAM" id="SSF48317">
    <property type="entry name" value="Acid phosphatase/Vanadium-dependent haloperoxidase"/>
    <property type="match status" value="1"/>
</dbReference>
<dbReference type="PANTHER" id="PTHR10165:SF103">
    <property type="entry name" value="PHOSPHOLIPID PHOSPHATASE HOMOLOG 1.2 HOMOLOG"/>
    <property type="match status" value="1"/>
</dbReference>
<evidence type="ECO:0000256" key="1">
    <source>
        <dbReference type="ARBA" id="ARBA00004141"/>
    </source>
</evidence>
<dbReference type="InterPro" id="IPR000326">
    <property type="entry name" value="PAP2/HPO"/>
</dbReference>
<dbReference type="GO" id="GO:0006644">
    <property type="term" value="P:phospholipid metabolic process"/>
    <property type="evidence" value="ECO:0007669"/>
    <property type="project" value="InterPro"/>
</dbReference>
<gene>
    <name evidence="9" type="ORF">TCAL_04959</name>
</gene>
<reference evidence="9 10" key="1">
    <citation type="journal article" date="2018" name="Nat. Ecol. Evol.">
        <title>Genomic signatures of mitonuclear coevolution across populations of Tigriopus californicus.</title>
        <authorList>
            <person name="Barreto F.S."/>
            <person name="Watson E.T."/>
            <person name="Lima T.G."/>
            <person name="Willett C.S."/>
            <person name="Edmands S."/>
            <person name="Li W."/>
            <person name="Burton R.S."/>
        </authorList>
    </citation>
    <scope>NUCLEOTIDE SEQUENCE [LARGE SCALE GENOMIC DNA]</scope>
    <source>
        <strain evidence="9 10">San Diego</strain>
    </source>
</reference>
<evidence type="ECO:0000259" key="8">
    <source>
        <dbReference type="SMART" id="SM00014"/>
    </source>
</evidence>
<evidence type="ECO:0000256" key="3">
    <source>
        <dbReference type="ARBA" id="ARBA00022692"/>
    </source>
</evidence>
<accession>A0A553PDU3</accession>
<dbReference type="EMBL" id="VCGU01000005">
    <property type="protein sequence ID" value="TRY75849.1"/>
    <property type="molecule type" value="Genomic_DNA"/>
</dbReference>
<keyword evidence="5 6" id="KW-0472">Membrane</keyword>
<comment type="caution">
    <text evidence="9">The sequence shown here is derived from an EMBL/GenBank/DDBJ whole genome shotgun (WGS) entry which is preliminary data.</text>
</comment>
<keyword evidence="7" id="KW-0732">Signal</keyword>
<feature type="transmembrane region" description="Helical" evidence="6">
    <location>
        <begin position="234"/>
        <end position="252"/>
    </location>
</feature>
<dbReference type="InterPro" id="IPR043216">
    <property type="entry name" value="PAP-like"/>
</dbReference>
<dbReference type="SMART" id="SM00014">
    <property type="entry name" value="acidPPc"/>
    <property type="match status" value="1"/>
</dbReference>